<protein>
    <recommendedName>
        <fullName evidence="4">AgmX/PglI C-terminal domain-containing protein</fullName>
    </recommendedName>
</protein>
<dbReference type="PROSITE" id="PS51257">
    <property type="entry name" value="PROKAR_LIPOPROTEIN"/>
    <property type="match status" value="1"/>
</dbReference>
<name>A0A6N7PSL2_9BACT</name>
<dbReference type="AlphaFoldDB" id="A0A6N7PSL2"/>
<keyword evidence="3" id="KW-1185">Reference proteome</keyword>
<feature type="signal peptide" evidence="1">
    <location>
        <begin position="1"/>
        <end position="21"/>
    </location>
</feature>
<sequence length="239" mass="24294">MRSAQTVVVVAVLVVALVACTSEEQAPAPLPSPRASSSVFSPEAAARLPLAEPEDGGAPVAKEAVPGVLEEILAAAPKASTTPTGPDGGTLVGTETGVREEAREAGGGLDGGVDAAAAASALPRARKRIHIQAGSPDVHEGIPSSAVERAARAQLYYPLVTRCRGADGKILPPDTIVLRFKIDVDGYIVPSSISTSGTEPRYEAAANCMQRELSAAGFRAPAAARGVATWVNATVPSVD</sequence>
<accession>A0A6N7PSL2</accession>
<gene>
    <name evidence="2" type="ORF">GF068_24360</name>
</gene>
<feature type="chain" id="PRO_5026957061" description="AgmX/PglI C-terminal domain-containing protein" evidence="1">
    <location>
        <begin position="22"/>
        <end position="239"/>
    </location>
</feature>
<dbReference type="Proteomes" id="UP000440224">
    <property type="component" value="Unassembled WGS sequence"/>
</dbReference>
<organism evidence="2 3">
    <name type="scientific">Polyangium spumosum</name>
    <dbReference type="NCBI Taxonomy" id="889282"/>
    <lineage>
        <taxon>Bacteria</taxon>
        <taxon>Pseudomonadati</taxon>
        <taxon>Myxococcota</taxon>
        <taxon>Polyangia</taxon>
        <taxon>Polyangiales</taxon>
        <taxon>Polyangiaceae</taxon>
        <taxon>Polyangium</taxon>
    </lineage>
</organism>
<dbReference type="EMBL" id="WJIE01000007">
    <property type="protein sequence ID" value="MRG95028.1"/>
    <property type="molecule type" value="Genomic_DNA"/>
</dbReference>
<comment type="caution">
    <text evidence="2">The sequence shown here is derived from an EMBL/GenBank/DDBJ whole genome shotgun (WGS) entry which is preliminary data.</text>
</comment>
<evidence type="ECO:0008006" key="4">
    <source>
        <dbReference type="Google" id="ProtNLM"/>
    </source>
</evidence>
<evidence type="ECO:0000313" key="2">
    <source>
        <dbReference type="EMBL" id="MRG95028.1"/>
    </source>
</evidence>
<proteinExistence type="predicted"/>
<keyword evidence="1" id="KW-0732">Signal</keyword>
<reference evidence="2 3" key="1">
    <citation type="submission" date="2019-10" db="EMBL/GenBank/DDBJ databases">
        <title>A soil myxobacterium in the family Polyangiaceae.</title>
        <authorList>
            <person name="Li Y."/>
            <person name="Wang J."/>
        </authorList>
    </citation>
    <scope>NUCLEOTIDE SEQUENCE [LARGE SCALE GENOMIC DNA]</scope>
    <source>
        <strain evidence="2 3">DSM 14734</strain>
    </source>
</reference>
<evidence type="ECO:0000313" key="3">
    <source>
        <dbReference type="Proteomes" id="UP000440224"/>
    </source>
</evidence>
<dbReference type="OrthoDB" id="5520258at2"/>
<dbReference type="RefSeq" id="WP_153821862.1">
    <property type="nucleotide sequence ID" value="NZ_WJIE01000007.1"/>
</dbReference>
<evidence type="ECO:0000256" key="1">
    <source>
        <dbReference type="SAM" id="SignalP"/>
    </source>
</evidence>